<evidence type="ECO:0000259" key="2">
    <source>
        <dbReference type="Pfam" id="PF07589"/>
    </source>
</evidence>
<dbReference type="STRING" id="1266925.GCA_000619905_00380"/>
<gene>
    <name evidence="3" type="ORF">SAMN05216386_1753</name>
</gene>
<dbReference type="InterPro" id="IPR013424">
    <property type="entry name" value="Ice-binding_C"/>
</dbReference>
<reference evidence="4" key="1">
    <citation type="submission" date="2016-10" db="EMBL/GenBank/DDBJ databases">
        <authorList>
            <person name="Varghese N."/>
        </authorList>
    </citation>
    <scope>NUCLEOTIDE SEQUENCE [LARGE SCALE GENOMIC DNA]</scope>
    <source>
        <strain evidence="4">Nsp8</strain>
    </source>
</reference>
<keyword evidence="4" id="KW-1185">Reference proteome</keyword>
<evidence type="ECO:0000313" key="3">
    <source>
        <dbReference type="EMBL" id="SFN76346.1"/>
    </source>
</evidence>
<organism evidence="3 4">
    <name type="scientific">Nitrosospira briensis</name>
    <dbReference type="NCBI Taxonomy" id="35799"/>
    <lineage>
        <taxon>Bacteria</taxon>
        <taxon>Pseudomonadati</taxon>
        <taxon>Pseudomonadota</taxon>
        <taxon>Betaproteobacteria</taxon>
        <taxon>Nitrosomonadales</taxon>
        <taxon>Nitrosomonadaceae</taxon>
        <taxon>Nitrosospira</taxon>
    </lineage>
</organism>
<dbReference type="RefSeq" id="WP_177186947.1">
    <property type="nucleotide sequence ID" value="NZ_FOVJ01000003.1"/>
</dbReference>
<feature type="chain" id="PRO_5010293266" evidence="1">
    <location>
        <begin position="25"/>
        <end position="189"/>
    </location>
</feature>
<dbReference type="AlphaFoldDB" id="A0A1I5BP08"/>
<evidence type="ECO:0000256" key="1">
    <source>
        <dbReference type="SAM" id="SignalP"/>
    </source>
</evidence>
<protein>
    <submittedName>
        <fullName evidence="3">PEP-CTERM protein-sorting domain-containing protein</fullName>
    </submittedName>
</protein>
<proteinExistence type="predicted"/>
<dbReference type="NCBIfam" id="TIGR02595">
    <property type="entry name" value="PEP_CTERM"/>
    <property type="match status" value="1"/>
</dbReference>
<feature type="signal peptide" evidence="1">
    <location>
        <begin position="1"/>
        <end position="24"/>
    </location>
</feature>
<evidence type="ECO:0000313" key="4">
    <source>
        <dbReference type="Proteomes" id="UP000183107"/>
    </source>
</evidence>
<dbReference type="Pfam" id="PF07589">
    <property type="entry name" value="PEP-CTERM"/>
    <property type="match status" value="1"/>
</dbReference>
<accession>A0A1I5BP08</accession>
<dbReference type="NCBIfam" id="NF038126">
    <property type="entry name" value="PEP_CTERM_FxDxF"/>
    <property type="match status" value="1"/>
</dbReference>
<dbReference type="Proteomes" id="UP000183107">
    <property type="component" value="Unassembled WGS sequence"/>
</dbReference>
<feature type="domain" description="Ice-binding protein C-terminal" evidence="2">
    <location>
        <begin position="159"/>
        <end position="183"/>
    </location>
</feature>
<keyword evidence="1" id="KW-0732">Signal</keyword>
<name>A0A1I5BP08_9PROT</name>
<dbReference type="EMBL" id="FOVJ01000003">
    <property type="protein sequence ID" value="SFN76346.1"/>
    <property type="molecule type" value="Genomic_DNA"/>
</dbReference>
<sequence>MIKPSLKVGIAAAMLASASFGAHATTTDLGEVSASVPTTFTGTVLGEATTFSDIFNFTLEQPNVSSGYDVVNFPVDLGEVGTLGTVLSTMSLVSYGADNTQGTSDDQVLQSVVLPSAGNTQDHLSLAWDEPLVGGHYLNITGVTSGSLGGVYSGSIAAAVPEPETYAMLLAGLGLMGAVVRRRGMRKSS</sequence>